<keyword evidence="1" id="KW-0812">Transmembrane</keyword>
<sequence length="125" mass="14964">MRYIVAQYILIIILIIAIGYFLYLIKNRSDDYLENYYGLSDIIINTDYGEEKSRENIKIILRAISSSVYYVEKNFKKEPNNIKENKALEKVEELLKEYKFKGKINEDTLRYLIRINCALMNELYK</sequence>
<proteinExistence type="predicted"/>
<feature type="transmembrane region" description="Helical" evidence="1">
    <location>
        <begin position="6"/>
        <end position="25"/>
    </location>
</feature>
<accession>A0A0S6U7K2</accession>
<dbReference type="Proteomes" id="UP000054164">
    <property type="component" value="Unassembled WGS sequence"/>
</dbReference>
<dbReference type="AlphaFoldDB" id="A0A0S6U7K2"/>
<evidence type="ECO:0000313" key="2">
    <source>
        <dbReference type="EMBL" id="GAE03204.1"/>
    </source>
</evidence>
<dbReference type="HOGENOM" id="CLU_161218_0_0_9"/>
<name>A0A0S6U7K2_CLOBO</name>
<keyword evidence="1" id="KW-1133">Transmembrane helix</keyword>
<dbReference type="RefSeq" id="WP_030036098.1">
    <property type="nucleotide sequence ID" value="NZ_DF384213.1"/>
</dbReference>
<reference evidence="2" key="1">
    <citation type="submission" date="2013-10" db="EMBL/GenBank/DDBJ databases">
        <title>Draft genome sequence of Clostridium botulinum type B strain Osaka05.</title>
        <authorList>
            <person name="Sakaguchi Y."/>
            <person name="Hosomi K."/>
            <person name="Uchiyama J."/>
            <person name="Ogura Y."/>
            <person name="Sakaguchi M."/>
            <person name="Kohda T."/>
            <person name="Mukamoto M."/>
            <person name="Misawa N."/>
            <person name="Matsuzaki S."/>
            <person name="Hayashi T."/>
            <person name="Kozaki S."/>
        </authorList>
    </citation>
    <scope>NUCLEOTIDE SEQUENCE</scope>
    <source>
        <strain evidence="2">Osaka05</strain>
    </source>
</reference>
<protein>
    <submittedName>
        <fullName evidence="2">Uncharacterized protein</fullName>
    </submittedName>
</protein>
<organism evidence="2">
    <name type="scientific">Clostridium botulinum B str. Osaka05</name>
    <dbReference type="NCBI Taxonomy" id="1407017"/>
    <lineage>
        <taxon>Bacteria</taxon>
        <taxon>Bacillati</taxon>
        <taxon>Bacillota</taxon>
        <taxon>Clostridia</taxon>
        <taxon>Eubacteriales</taxon>
        <taxon>Clostridiaceae</taxon>
        <taxon>Clostridium</taxon>
    </lineage>
</organism>
<gene>
    <name evidence="2" type="ORF">CBO05C_2894</name>
</gene>
<evidence type="ECO:0000256" key="1">
    <source>
        <dbReference type="SAM" id="Phobius"/>
    </source>
</evidence>
<dbReference type="EMBL" id="DF384213">
    <property type="protein sequence ID" value="GAE03204.1"/>
    <property type="molecule type" value="Genomic_DNA"/>
</dbReference>
<keyword evidence="1" id="KW-0472">Membrane</keyword>